<evidence type="ECO:0000256" key="5">
    <source>
        <dbReference type="ARBA" id="ARBA00025606"/>
    </source>
</evidence>
<dbReference type="Pfam" id="PF03775">
    <property type="entry name" value="MinC_C"/>
    <property type="match status" value="1"/>
</dbReference>
<dbReference type="NCBIfam" id="TIGR01222">
    <property type="entry name" value="minC"/>
    <property type="match status" value="1"/>
</dbReference>
<keyword evidence="2 6" id="KW-0132">Cell division</keyword>
<evidence type="ECO:0000259" key="8">
    <source>
        <dbReference type="Pfam" id="PF05209"/>
    </source>
</evidence>
<name>A0AA48KVV4_9ALTE</name>
<dbReference type="InterPro" id="IPR013033">
    <property type="entry name" value="MinC"/>
</dbReference>
<dbReference type="HAMAP" id="MF_00267">
    <property type="entry name" value="MinC"/>
    <property type="match status" value="1"/>
</dbReference>
<evidence type="ECO:0000256" key="6">
    <source>
        <dbReference type="HAMAP-Rule" id="MF_00267"/>
    </source>
</evidence>
<evidence type="ECO:0000256" key="4">
    <source>
        <dbReference type="ARBA" id="ARBA00023306"/>
    </source>
</evidence>
<evidence type="ECO:0000313" key="9">
    <source>
        <dbReference type="EMBL" id="BDX07910.1"/>
    </source>
</evidence>
<evidence type="ECO:0000256" key="3">
    <source>
        <dbReference type="ARBA" id="ARBA00023210"/>
    </source>
</evidence>
<dbReference type="RefSeq" id="WP_338294009.1">
    <property type="nucleotide sequence ID" value="NZ_AP027272.1"/>
</dbReference>
<evidence type="ECO:0000256" key="2">
    <source>
        <dbReference type="ARBA" id="ARBA00022618"/>
    </source>
</evidence>
<keyword evidence="4 6" id="KW-0131">Cell cycle</keyword>
<protein>
    <recommendedName>
        <fullName evidence="6">Probable septum site-determining protein MinC</fullName>
    </recommendedName>
</protein>
<dbReference type="Pfam" id="PF05209">
    <property type="entry name" value="MinC_N"/>
    <property type="match status" value="1"/>
</dbReference>
<dbReference type="GO" id="GO:1901891">
    <property type="term" value="P:regulation of cell septum assembly"/>
    <property type="evidence" value="ECO:0007669"/>
    <property type="project" value="InterPro"/>
</dbReference>
<comment type="function">
    <text evidence="5 6">Cell division inhibitor that blocks the formation of polar Z ring septums. Rapidly oscillates between the poles of the cell to destabilize FtsZ filaments that have formed before they mature into polar Z rings. Prevents FtsZ polymerization.</text>
</comment>
<dbReference type="PANTHER" id="PTHR34108">
    <property type="entry name" value="SEPTUM SITE-DETERMINING PROTEIN MINC"/>
    <property type="match status" value="1"/>
</dbReference>
<dbReference type="GO" id="GO:0000917">
    <property type="term" value="P:division septum assembly"/>
    <property type="evidence" value="ECO:0007669"/>
    <property type="project" value="UniProtKB-KW"/>
</dbReference>
<dbReference type="SUPFAM" id="SSF63848">
    <property type="entry name" value="Cell-division inhibitor MinC, C-terminal domain"/>
    <property type="match status" value="1"/>
</dbReference>
<proteinExistence type="inferred from homology"/>
<evidence type="ECO:0000256" key="1">
    <source>
        <dbReference type="ARBA" id="ARBA00006291"/>
    </source>
</evidence>
<dbReference type="InterPro" id="IPR005526">
    <property type="entry name" value="Septum_form_inhib_MinC_C"/>
</dbReference>
<dbReference type="GO" id="GO:0000902">
    <property type="term" value="P:cell morphogenesis"/>
    <property type="evidence" value="ECO:0007669"/>
    <property type="project" value="InterPro"/>
</dbReference>
<reference evidence="9" key="1">
    <citation type="submission" date="2023-01" db="EMBL/GenBank/DDBJ databases">
        <title>Complete genome sequence of Planctobacterium marinum strain Dej080120_11.</title>
        <authorList>
            <person name="Ueki S."/>
            <person name="Maruyama F."/>
        </authorList>
    </citation>
    <scope>NUCLEOTIDE SEQUENCE</scope>
    <source>
        <strain evidence="9">Dej080120_11</strain>
    </source>
</reference>
<dbReference type="Proteomes" id="UP001333710">
    <property type="component" value="Chromosome"/>
</dbReference>
<dbReference type="EMBL" id="AP027272">
    <property type="protein sequence ID" value="BDX07910.1"/>
    <property type="molecule type" value="Genomic_DNA"/>
</dbReference>
<accession>A0AA48KVV4</accession>
<organism evidence="9 10">
    <name type="scientific">Planctobacterium marinum</name>
    <dbReference type="NCBI Taxonomy" id="1631968"/>
    <lineage>
        <taxon>Bacteria</taxon>
        <taxon>Pseudomonadati</taxon>
        <taxon>Pseudomonadota</taxon>
        <taxon>Gammaproteobacteria</taxon>
        <taxon>Alteromonadales</taxon>
        <taxon>Alteromonadaceae</taxon>
        <taxon>Planctobacterium</taxon>
    </lineage>
</organism>
<evidence type="ECO:0000313" key="10">
    <source>
        <dbReference type="Proteomes" id="UP001333710"/>
    </source>
</evidence>
<feature type="domain" description="Septum formation inhibitor MinC C-terminal" evidence="7">
    <location>
        <begin position="130"/>
        <end position="229"/>
    </location>
</feature>
<keyword evidence="3 6" id="KW-0717">Septation</keyword>
<sequence length="234" mass="25222">MSEQTVELKGTGFTLSVVKITSPDLIKVKHELASKIAQAPQFFNLAPVVINLETCENMPEFNALKSLLSELKLLPVGITGCPEPFKQAANDAGFALMTAAKKSAPTAPVQNVPQIVEKVIKVHESQPGKIVQQNLRSGQQIYAKGTDLIIVGSVSNGAEVIADGNIHIYGALRGRAIAGASGNNEARIFCRKLQAELVSINGHYWTSEKLQDHWEKNTCIALSGEQLHLTSLEA</sequence>
<feature type="domain" description="Septum formation inhibitor MinC N-terminal" evidence="8">
    <location>
        <begin position="6"/>
        <end position="75"/>
    </location>
</feature>
<dbReference type="Gene3D" id="2.160.20.70">
    <property type="match status" value="1"/>
</dbReference>
<dbReference type="PANTHER" id="PTHR34108:SF1">
    <property type="entry name" value="SEPTUM SITE-DETERMINING PROTEIN MINC"/>
    <property type="match status" value="1"/>
</dbReference>
<dbReference type="InterPro" id="IPR016098">
    <property type="entry name" value="CAP/MinC_C"/>
</dbReference>
<evidence type="ECO:0000259" key="7">
    <source>
        <dbReference type="Pfam" id="PF03775"/>
    </source>
</evidence>
<dbReference type="InterPro" id="IPR036145">
    <property type="entry name" value="MinC_C_sf"/>
</dbReference>
<keyword evidence="10" id="KW-1185">Reference proteome</keyword>
<gene>
    <name evidence="6 9" type="primary">minC</name>
    <name evidence="9" type="ORF">MACH26_34310</name>
</gene>
<dbReference type="GO" id="GO:0051302">
    <property type="term" value="P:regulation of cell division"/>
    <property type="evidence" value="ECO:0007669"/>
    <property type="project" value="InterPro"/>
</dbReference>
<dbReference type="Gene3D" id="3.30.70.260">
    <property type="match status" value="1"/>
</dbReference>
<dbReference type="KEGG" id="pmaw:MACH26_34310"/>
<comment type="subunit">
    <text evidence="6">Interacts with MinD and FtsZ.</text>
</comment>
<comment type="similarity">
    <text evidence="1 6">Belongs to the MinC family.</text>
</comment>
<dbReference type="InterPro" id="IPR007874">
    <property type="entry name" value="MinC_N"/>
</dbReference>
<dbReference type="AlphaFoldDB" id="A0AA48KVV4"/>